<accession>A0A139ALD0</accession>
<gene>
    <name evidence="1" type="ORF">M427DRAFT_54872</name>
</gene>
<reference evidence="1 2" key="1">
    <citation type="journal article" date="2015" name="Genome Biol. Evol.">
        <title>Phylogenomic analyses indicate that early fungi evolved digesting cell walls of algal ancestors of land plants.</title>
        <authorList>
            <person name="Chang Y."/>
            <person name="Wang S."/>
            <person name="Sekimoto S."/>
            <person name="Aerts A.L."/>
            <person name="Choi C."/>
            <person name="Clum A."/>
            <person name="LaButti K.M."/>
            <person name="Lindquist E.A."/>
            <person name="Yee Ngan C."/>
            <person name="Ohm R.A."/>
            <person name="Salamov A.A."/>
            <person name="Grigoriev I.V."/>
            <person name="Spatafora J.W."/>
            <person name="Berbee M.L."/>
        </authorList>
    </citation>
    <scope>NUCLEOTIDE SEQUENCE [LARGE SCALE GENOMIC DNA]</scope>
    <source>
        <strain evidence="1 2">JEL478</strain>
    </source>
</reference>
<proteinExistence type="predicted"/>
<dbReference type="Proteomes" id="UP000070544">
    <property type="component" value="Unassembled WGS sequence"/>
</dbReference>
<organism evidence="1 2">
    <name type="scientific">Gonapodya prolifera (strain JEL478)</name>
    <name type="common">Monoblepharis prolifera</name>
    <dbReference type="NCBI Taxonomy" id="1344416"/>
    <lineage>
        <taxon>Eukaryota</taxon>
        <taxon>Fungi</taxon>
        <taxon>Fungi incertae sedis</taxon>
        <taxon>Chytridiomycota</taxon>
        <taxon>Chytridiomycota incertae sedis</taxon>
        <taxon>Monoblepharidomycetes</taxon>
        <taxon>Monoblepharidales</taxon>
        <taxon>Gonapodyaceae</taxon>
        <taxon>Gonapodya</taxon>
    </lineage>
</organism>
<evidence type="ECO:0000313" key="2">
    <source>
        <dbReference type="Proteomes" id="UP000070544"/>
    </source>
</evidence>
<dbReference type="EMBL" id="KQ965748">
    <property type="protein sequence ID" value="KXS17225.1"/>
    <property type="molecule type" value="Genomic_DNA"/>
</dbReference>
<evidence type="ECO:0000313" key="1">
    <source>
        <dbReference type="EMBL" id="KXS17225.1"/>
    </source>
</evidence>
<name>A0A139ALD0_GONPJ</name>
<protein>
    <submittedName>
        <fullName evidence="1">Uncharacterized protein</fullName>
    </submittedName>
</protein>
<dbReference type="AlphaFoldDB" id="A0A139ALD0"/>
<sequence>MTQPPSRRRKLKHYDGIPTTLRSPEDLPTRYPSSVSFRISFEPYGLRNTPYQSLLEFYKGTNGQLPGIRTTTADFSPTGFFDFRAPPQRELIESLPTLGATLASLFPGFEILDMYCWNLSATWYESQDDLAFFEAVVLFIESISTSNVGFDWGASVLSEQRSLFLRRVRKKITGTVAQGEVKEVSDRKQAPWCVFASEAPM</sequence>
<keyword evidence="2" id="KW-1185">Reference proteome</keyword>